<comment type="caution">
    <text evidence="1">The sequence shown here is derived from an EMBL/GenBank/DDBJ whole genome shotgun (WGS) entry which is preliminary data.</text>
</comment>
<accession>A0A8J6TCW7</accession>
<dbReference type="InterPro" id="IPR029060">
    <property type="entry name" value="PIN-like_dom_sf"/>
</dbReference>
<dbReference type="SUPFAM" id="SSF88723">
    <property type="entry name" value="PIN domain-like"/>
    <property type="match status" value="1"/>
</dbReference>
<dbReference type="Proteomes" id="UP000614424">
    <property type="component" value="Unassembled WGS sequence"/>
</dbReference>
<gene>
    <name evidence="1" type="ORF">H8E41_11605</name>
</gene>
<dbReference type="AlphaFoldDB" id="A0A8J6TCW7"/>
<reference evidence="1 2" key="1">
    <citation type="submission" date="2020-08" db="EMBL/GenBank/DDBJ databases">
        <title>Bridging the membrane lipid divide: bacteria of the FCB group superphylum have the potential to synthesize archaeal ether lipids.</title>
        <authorList>
            <person name="Villanueva L."/>
            <person name="Von Meijenfeldt F.A.B."/>
            <person name="Westbye A.B."/>
            <person name="Yadav S."/>
            <person name="Hopmans E.C."/>
            <person name="Dutilh B.E."/>
            <person name="Sinninghe Damste J.S."/>
        </authorList>
    </citation>
    <scope>NUCLEOTIDE SEQUENCE [LARGE SCALE GENOMIC DNA]</scope>
    <source>
        <strain evidence="1">NIOZ-UU47</strain>
    </source>
</reference>
<evidence type="ECO:0008006" key="3">
    <source>
        <dbReference type="Google" id="ProtNLM"/>
    </source>
</evidence>
<organism evidence="1 2">
    <name type="scientific">Candidatus Desulfobia pelagia</name>
    <dbReference type="NCBI Taxonomy" id="2841692"/>
    <lineage>
        <taxon>Bacteria</taxon>
        <taxon>Pseudomonadati</taxon>
        <taxon>Thermodesulfobacteriota</taxon>
        <taxon>Desulfobulbia</taxon>
        <taxon>Desulfobulbales</taxon>
        <taxon>Desulfobulbaceae</taxon>
        <taxon>Candidatus Desulfobia</taxon>
    </lineage>
</organism>
<evidence type="ECO:0000313" key="2">
    <source>
        <dbReference type="Proteomes" id="UP000614424"/>
    </source>
</evidence>
<proteinExistence type="predicted"/>
<protein>
    <recommendedName>
        <fullName evidence="3">PIN domain-containing protein</fullName>
    </recommendedName>
</protein>
<name>A0A8J6TCW7_9BACT</name>
<sequence>MLLLDTHVLIWLDEGNPRLGKTARQSIDQSLAIGQLGVATISFWEVAMLVEKQCLTMKTELHVWRV</sequence>
<evidence type="ECO:0000313" key="1">
    <source>
        <dbReference type="EMBL" id="MBC8318544.1"/>
    </source>
</evidence>
<dbReference type="EMBL" id="JACNJZ010000170">
    <property type="protein sequence ID" value="MBC8318544.1"/>
    <property type="molecule type" value="Genomic_DNA"/>
</dbReference>